<sequence length="461" mass="49423">MRAGSLALRLFASATVVSVCVLLITGFALHSVYRDAVERAFDQRLDVYLKTIVADVANSASGTMPEPTTLGDPLFNFPISGWYWQITRTDGPARQVKTSRSLPEGTLPLLFERDGQPDLSGLREGYGKGPSDQNLRIVERVVDLGEDGRYAVSVAADAGEIEEEVAAFDRALQVTLAILGGAFLLTLVFQVLFGLRPLKRMLAALHAVRTGRADRIEGDYPVEIAPLAAEVNALIETNREIVERARTHVGNLAHALKTPISVLQNEAARAGALAPDDALAAKVGEQAEIMKGQVAHHLERARMAARATVVTTVEEVGPIVERLAGTLGKVYRGKGVAVEAEVTEGVRFRGERQDLEEIVGNLVDNGCKWARTLVEITVAPAPAVLGERDYFEIVIDDDGPGLTPAEQAEALKRGKRLDETVPGSGLGLSIVSELTALYGGRLSLGRSPFGGLRCVVRLPAA</sequence>
<protein>
    <recommendedName>
        <fullName evidence="3">histidine kinase</fullName>
        <ecNumber evidence="3">2.7.13.3</ecNumber>
    </recommendedName>
</protein>
<organism evidence="14 15">
    <name type="scientific">Ancylobacter koreensis</name>
    <dbReference type="NCBI Taxonomy" id="266121"/>
    <lineage>
        <taxon>Bacteria</taxon>
        <taxon>Pseudomonadati</taxon>
        <taxon>Pseudomonadota</taxon>
        <taxon>Alphaproteobacteria</taxon>
        <taxon>Hyphomicrobiales</taxon>
        <taxon>Xanthobacteraceae</taxon>
        <taxon>Ancylobacter</taxon>
    </lineage>
</organism>
<dbReference type="InterPro" id="IPR004358">
    <property type="entry name" value="Sig_transdc_His_kin-like_C"/>
</dbReference>
<keyword evidence="8 11" id="KW-1133">Transmembrane helix</keyword>
<evidence type="ECO:0000256" key="9">
    <source>
        <dbReference type="ARBA" id="ARBA00023012"/>
    </source>
</evidence>
<keyword evidence="5" id="KW-0808">Transferase</keyword>
<reference evidence="15" key="1">
    <citation type="submission" date="2023-07" db="EMBL/GenBank/DDBJ databases">
        <title>Ancylobacter moscoviensis sp. nov., facultatively methylotrophic bacteria from activated sludge and the reclassification of Starkeya novella (Starkey 1934) Kelly et al. 2000 as Ancylobacter novellus comb. nov., Starkeya koreensis Im et al. 2006 as Ancylobacter koreensis comb.nov., Angulomicrobium tetraedrale Vasil'eva et al. 1986 as Ancylobacter tetraedralis comb. nov., Angulomicrobium amanitiforme Fritz et al. 2004 as Ancylobacter amanitiformis comb. nov. and Methylorhabdus multivorans Doronina et al. 1996 as Ancylobacter multivorans comb. nov. and emended description of the genus Ancylobacter.</title>
        <authorList>
            <person name="Doronina N."/>
            <person name="Chemodurova A."/>
            <person name="Grouzdev D."/>
            <person name="Koziaeva V."/>
            <person name="Shi W."/>
            <person name="Wu L."/>
            <person name="Kaparullina E."/>
        </authorList>
    </citation>
    <scope>NUCLEOTIDE SEQUENCE [LARGE SCALE GENOMIC DNA]</scope>
    <source>
        <strain evidence="15">Jip08</strain>
    </source>
</reference>
<dbReference type="InterPro" id="IPR003660">
    <property type="entry name" value="HAMP_dom"/>
</dbReference>
<comment type="caution">
    <text evidence="14">The sequence shown here is derived from an EMBL/GenBank/DDBJ whole genome shotgun (WGS) entry which is preliminary data.</text>
</comment>
<keyword evidence="6 11" id="KW-0812">Transmembrane</keyword>
<dbReference type="GO" id="GO:0005524">
    <property type="term" value="F:ATP binding"/>
    <property type="evidence" value="ECO:0007669"/>
    <property type="project" value="UniProtKB-KW"/>
</dbReference>
<evidence type="ECO:0000256" key="5">
    <source>
        <dbReference type="ARBA" id="ARBA00022679"/>
    </source>
</evidence>
<accession>A0ABT0DNZ2</accession>
<dbReference type="EC" id="2.7.13.3" evidence="3"/>
<keyword evidence="14" id="KW-0547">Nucleotide-binding</keyword>
<evidence type="ECO:0000256" key="2">
    <source>
        <dbReference type="ARBA" id="ARBA00004370"/>
    </source>
</evidence>
<evidence type="ECO:0000256" key="8">
    <source>
        <dbReference type="ARBA" id="ARBA00022989"/>
    </source>
</evidence>
<dbReference type="Pfam" id="PF02518">
    <property type="entry name" value="HATPase_c"/>
    <property type="match status" value="1"/>
</dbReference>
<dbReference type="InterPro" id="IPR036890">
    <property type="entry name" value="HATPase_C_sf"/>
</dbReference>
<evidence type="ECO:0000256" key="1">
    <source>
        <dbReference type="ARBA" id="ARBA00000085"/>
    </source>
</evidence>
<dbReference type="InterPro" id="IPR005467">
    <property type="entry name" value="His_kinase_dom"/>
</dbReference>
<dbReference type="InterPro" id="IPR050428">
    <property type="entry name" value="TCS_sensor_his_kinase"/>
</dbReference>
<keyword evidence="15" id="KW-1185">Reference proteome</keyword>
<evidence type="ECO:0000259" key="12">
    <source>
        <dbReference type="PROSITE" id="PS50109"/>
    </source>
</evidence>
<dbReference type="SMART" id="SM00387">
    <property type="entry name" value="HATPase_c"/>
    <property type="match status" value="1"/>
</dbReference>
<dbReference type="SUPFAM" id="SSF55874">
    <property type="entry name" value="ATPase domain of HSP90 chaperone/DNA topoisomerase II/histidine kinase"/>
    <property type="match status" value="1"/>
</dbReference>
<dbReference type="InterPro" id="IPR003594">
    <property type="entry name" value="HATPase_dom"/>
</dbReference>
<dbReference type="PANTHER" id="PTHR45436">
    <property type="entry name" value="SENSOR HISTIDINE KINASE YKOH"/>
    <property type="match status" value="1"/>
</dbReference>
<evidence type="ECO:0000256" key="3">
    <source>
        <dbReference type="ARBA" id="ARBA00012438"/>
    </source>
</evidence>
<dbReference type="RefSeq" id="WP_247201486.1">
    <property type="nucleotide sequence ID" value="NZ_JALKCG010000005.1"/>
</dbReference>
<keyword evidence="9" id="KW-0902">Two-component regulatory system</keyword>
<dbReference type="Gene3D" id="1.10.287.130">
    <property type="match status" value="1"/>
</dbReference>
<dbReference type="PROSITE" id="PS50885">
    <property type="entry name" value="HAMP"/>
    <property type="match status" value="1"/>
</dbReference>
<evidence type="ECO:0000313" key="15">
    <source>
        <dbReference type="Proteomes" id="UP001202867"/>
    </source>
</evidence>
<dbReference type="PRINTS" id="PR00344">
    <property type="entry name" value="BCTRLSENSOR"/>
</dbReference>
<feature type="transmembrane region" description="Helical" evidence="11">
    <location>
        <begin position="174"/>
        <end position="195"/>
    </location>
</feature>
<evidence type="ECO:0000259" key="13">
    <source>
        <dbReference type="PROSITE" id="PS50885"/>
    </source>
</evidence>
<feature type="domain" description="Histidine kinase" evidence="12">
    <location>
        <begin position="251"/>
        <end position="461"/>
    </location>
</feature>
<evidence type="ECO:0000256" key="6">
    <source>
        <dbReference type="ARBA" id="ARBA00022692"/>
    </source>
</evidence>
<dbReference type="EMBL" id="JALKCG010000005">
    <property type="protein sequence ID" value="MCK0209001.1"/>
    <property type="molecule type" value="Genomic_DNA"/>
</dbReference>
<evidence type="ECO:0000313" key="14">
    <source>
        <dbReference type="EMBL" id="MCK0209001.1"/>
    </source>
</evidence>
<feature type="domain" description="HAMP" evidence="13">
    <location>
        <begin position="192"/>
        <end position="243"/>
    </location>
</feature>
<comment type="subcellular location">
    <subcellularLocation>
        <location evidence="2">Membrane</location>
    </subcellularLocation>
</comment>
<keyword evidence="4" id="KW-0597">Phosphoprotein</keyword>
<keyword evidence="7" id="KW-0418">Kinase</keyword>
<dbReference type="Gene3D" id="3.30.565.10">
    <property type="entry name" value="Histidine kinase-like ATPase, C-terminal domain"/>
    <property type="match status" value="1"/>
</dbReference>
<evidence type="ECO:0000256" key="7">
    <source>
        <dbReference type="ARBA" id="ARBA00022777"/>
    </source>
</evidence>
<evidence type="ECO:0000256" key="4">
    <source>
        <dbReference type="ARBA" id="ARBA00022553"/>
    </source>
</evidence>
<name>A0ABT0DNZ2_9HYPH</name>
<evidence type="ECO:0000256" key="10">
    <source>
        <dbReference type="ARBA" id="ARBA00023136"/>
    </source>
</evidence>
<dbReference type="Proteomes" id="UP001202867">
    <property type="component" value="Unassembled WGS sequence"/>
</dbReference>
<proteinExistence type="predicted"/>
<comment type="catalytic activity">
    <reaction evidence="1">
        <text>ATP + protein L-histidine = ADP + protein N-phospho-L-histidine.</text>
        <dbReference type="EC" id="2.7.13.3"/>
    </reaction>
</comment>
<evidence type="ECO:0000256" key="11">
    <source>
        <dbReference type="SAM" id="Phobius"/>
    </source>
</evidence>
<keyword evidence="14" id="KW-0067">ATP-binding</keyword>
<dbReference type="PANTHER" id="PTHR45436:SF5">
    <property type="entry name" value="SENSOR HISTIDINE KINASE TRCS"/>
    <property type="match status" value="1"/>
</dbReference>
<dbReference type="PROSITE" id="PS50109">
    <property type="entry name" value="HIS_KIN"/>
    <property type="match status" value="1"/>
</dbReference>
<gene>
    <name evidence="14" type="ORF">MWN33_13270</name>
</gene>
<keyword evidence="10 11" id="KW-0472">Membrane</keyword>